<feature type="transmembrane region" description="Helical" evidence="7">
    <location>
        <begin position="173"/>
        <end position="194"/>
    </location>
</feature>
<feature type="transmembrane region" description="Helical" evidence="7">
    <location>
        <begin position="60"/>
        <end position="79"/>
    </location>
</feature>
<reference evidence="9" key="2">
    <citation type="submission" date="2020-09" db="EMBL/GenBank/DDBJ databases">
        <authorList>
            <person name="Sun Q."/>
            <person name="Zhou Y."/>
        </authorList>
    </citation>
    <scope>NUCLEOTIDE SEQUENCE</scope>
    <source>
        <strain evidence="9">CGMCC 1.12827</strain>
    </source>
</reference>
<sequence length="223" mass="23644">MLLQQFLNFAGITAFAASGALIGVRKNLDLWGVATVAVASGVGGGIIRDLLIGIHPPDSIQRWPNITTALVTALVVMVIHPRFRLIQPLVMLFDAVGMGFFATSGAGIALDHHDSAFAAVIIGLITAVGGGIVRDVLVRDIPLLLQPSDLYAVPATLGAMVFVWLDAIGPRWVALLVGSIVATVLRLLALWRGWSLPMASRMRWSGSGLSRTVLGRYGDRSGD</sequence>
<keyword evidence="10" id="KW-1185">Reference proteome</keyword>
<evidence type="ECO:0000256" key="6">
    <source>
        <dbReference type="ARBA" id="ARBA00023136"/>
    </source>
</evidence>
<reference evidence="9" key="1">
    <citation type="journal article" date="2014" name="Int. J. Syst. Evol. Microbiol.">
        <title>Complete genome sequence of Corynebacterium casei LMG S-19264T (=DSM 44701T), isolated from a smear-ripened cheese.</title>
        <authorList>
            <consortium name="US DOE Joint Genome Institute (JGI-PGF)"/>
            <person name="Walter F."/>
            <person name="Albersmeier A."/>
            <person name="Kalinowski J."/>
            <person name="Ruckert C."/>
        </authorList>
    </citation>
    <scope>NUCLEOTIDE SEQUENCE</scope>
    <source>
        <strain evidence="9">CGMCC 1.12827</strain>
    </source>
</reference>
<protein>
    <submittedName>
        <fullName evidence="9">Membrane protein</fullName>
    </submittedName>
</protein>
<feature type="transmembrane region" description="Helical" evidence="7">
    <location>
        <begin position="31"/>
        <end position="54"/>
    </location>
</feature>
<feature type="domain" description="Glycine transporter" evidence="8">
    <location>
        <begin position="92"/>
        <end position="165"/>
    </location>
</feature>
<feature type="transmembrane region" description="Helical" evidence="7">
    <location>
        <begin position="116"/>
        <end position="137"/>
    </location>
</feature>
<proteinExistence type="inferred from homology"/>
<evidence type="ECO:0000313" key="9">
    <source>
        <dbReference type="EMBL" id="GGB29970.1"/>
    </source>
</evidence>
<dbReference type="PANTHER" id="PTHR30506">
    <property type="entry name" value="INNER MEMBRANE PROTEIN"/>
    <property type="match status" value="1"/>
</dbReference>
<evidence type="ECO:0000256" key="3">
    <source>
        <dbReference type="ARBA" id="ARBA00022475"/>
    </source>
</evidence>
<gene>
    <name evidence="9" type="ORF">GCM10011489_17710</name>
</gene>
<evidence type="ECO:0000256" key="1">
    <source>
        <dbReference type="ARBA" id="ARBA00004651"/>
    </source>
</evidence>
<evidence type="ECO:0000256" key="2">
    <source>
        <dbReference type="ARBA" id="ARBA00008193"/>
    </source>
</evidence>
<dbReference type="PANTHER" id="PTHR30506:SF3">
    <property type="entry name" value="UPF0126 INNER MEMBRANE PROTEIN YADS-RELATED"/>
    <property type="match status" value="1"/>
</dbReference>
<dbReference type="RefSeq" id="WP_308421375.1">
    <property type="nucleotide sequence ID" value="NZ_BMGC01000009.1"/>
</dbReference>
<dbReference type="EMBL" id="BMGC01000009">
    <property type="protein sequence ID" value="GGB29970.1"/>
    <property type="molecule type" value="Genomic_DNA"/>
</dbReference>
<dbReference type="Proteomes" id="UP000621454">
    <property type="component" value="Unassembled WGS sequence"/>
</dbReference>
<organism evidence="9 10">
    <name type="scientific">Gordonia jinhuaensis</name>
    <dbReference type="NCBI Taxonomy" id="1517702"/>
    <lineage>
        <taxon>Bacteria</taxon>
        <taxon>Bacillati</taxon>
        <taxon>Actinomycetota</taxon>
        <taxon>Actinomycetes</taxon>
        <taxon>Mycobacteriales</taxon>
        <taxon>Gordoniaceae</taxon>
        <taxon>Gordonia</taxon>
    </lineage>
</organism>
<evidence type="ECO:0000256" key="7">
    <source>
        <dbReference type="SAM" id="Phobius"/>
    </source>
</evidence>
<dbReference type="InterPro" id="IPR005115">
    <property type="entry name" value="Gly_transporter"/>
</dbReference>
<dbReference type="Pfam" id="PF03458">
    <property type="entry name" value="Gly_transporter"/>
    <property type="match status" value="2"/>
</dbReference>
<feature type="transmembrane region" description="Helical" evidence="7">
    <location>
        <begin position="149"/>
        <end position="167"/>
    </location>
</feature>
<comment type="caution">
    <text evidence="9">The sequence shown here is derived from an EMBL/GenBank/DDBJ whole genome shotgun (WGS) entry which is preliminary data.</text>
</comment>
<evidence type="ECO:0000256" key="4">
    <source>
        <dbReference type="ARBA" id="ARBA00022692"/>
    </source>
</evidence>
<feature type="domain" description="Glycine transporter" evidence="8">
    <location>
        <begin position="6"/>
        <end position="80"/>
    </location>
</feature>
<evidence type="ECO:0000259" key="8">
    <source>
        <dbReference type="Pfam" id="PF03458"/>
    </source>
</evidence>
<keyword evidence="4 7" id="KW-0812">Transmembrane</keyword>
<feature type="transmembrane region" description="Helical" evidence="7">
    <location>
        <begin position="6"/>
        <end position="24"/>
    </location>
</feature>
<feature type="transmembrane region" description="Helical" evidence="7">
    <location>
        <begin position="91"/>
        <end position="110"/>
    </location>
</feature>
<keyword evidence="3" id="KW-1003">Cell membrane</keyword>
<evidence type="ECO:0000313" key="10">
    <source>
        <dbReference type="Proteomes" id="UP000621454"/>
    </source>
</evidence>
<comment type="subcellular location">
    <subcellularLocation>
        <location evidence="1">Cell membrane</location>
        <topology evidence="1">Multi-pass membrane protein</topology>
    </subcellularLocation>
</comment>
<evidence type="ECO:0000256" key="5">
    <source>
        <dbReference type="ARBA" id="ARBA00022989"/>
    </source>
</evidence>
<name>A0A916T520_9ACTN</name>
<accession>A0A916T520</accession>
<keyword evidence="5 7" id="KW-1133">Transmembrane helix</keyword>
<dbReference type="AlphaFoldDB" id="A0A916T520"/>
<dbReference type="GO" id="GO:0005886">
    <property type="term" value="C:plasma membrane"/>
    <property type="evidence" value="ECO:0007669"/>
    <property type="project" value="UniProtKB-SubCell"/>
</dbReference>
<comment type="similarity">
    <text evidence="2">Belongs to the UPF0126 family.</text>
</comment>
<keyword evidence="6 7" id="KW-0472">Membrane</keyword>